<comment type="caution">
    <text evidence="1">The sequence shown here is derived from an EMBL/GenBank/DDBJ whole genome shotgun (WGS) entry which is preliminary data.</text>
</comment>
<dbReference type="AlphaFoldDB" id="A0A7W8DLU8"/>
<evidence type="ECO:0008006" key="3">
    <source>
        <dbReference type="Google" id="ProtNLM"/>
    </source>
</evidence>
<evidence type="ECO:0000313" key="2">
    <source>
        <dbReference type="Proteomes" id="UP000590740"/>
    </source>
</evidence>
<dbReference type="CDD" id="cd06462">
    <property type="entry name" value="Peptidase_S24_S26"/>
    <property type="match status" value="1"/>
</dbReference>
<keyword evidence="2" id="KW-1185">Reference proteome</keyword>
<dbReference type="RefSeq" id="WP_184342434.1">
    <property type="nucleotide sequence ID" value="NZ_JACHIG010000010.1"/>
</dbReference>
<gene>
    <name evidence="1" type="ORF">HNQ65_004137</name>
</gene>
<evidence type="ECO:0000313" key="1">
    <source>
        <dbReference type="EMBL" id="MBB5034532.1"/>
    </source>
</evidence>
<proteinExistence type="predicted"/>
<dbReference type="Proteomes" id="UP000590740">
    <property type="component" value="Unassembled WGS sequence"/>
</dbReference>
<sequence>MGWVNEALEQLSAGQDAHIRPQGGSMRGRIESGDLVTLSPVDAREVKVDDVVLVQWQRSYLLHLVREIRGDEFLIGNNLGKINGWVKAQAVRGRVVSVVHDASVSPDSDFSTV</sequence>
<name>A0A7W8DLU8_9BACT</name>
<reference evidence="1 2" key="1">
    <citation type="submission" date="2020-08" db="EMBL/GenBank/DDBJ databases">
        <title>Genomic Encyclopedia of Type Strains, Phase IV (KMG-IV): sequencing the most valuable type-strain genomes for metagenomic binning, comparative biology and taxonomic classification.</title>
        <authorList>
            <person name="Goeker M."/>
        </authorList>
    </citation>
    <scope>NUCLEOTIDE SEQUENCE [LARGE SCALE GENOMIC DNA]</scope>
    <source>
        <strain evidence="1 2">DSM 12252</strain>
    </source>
</reference>
<dbReference type="InterPro" id="IPR036286">
    <property type="entry name" value="LexA/Signal_pep-like_sf"/>
</dbReference>
<protein>
    <recommendedName>
        <fullName evidence="3">Peptidase S24/S26A/S26B/S26C domain-containing protein</fullName>
    </recommendedName>
</protein>
<organism evidence="1 2">
    <name type="scientific">Prosthecobacter vanneervenii</name>
    <dbReference type="NCBI Taxonomy" id="48466"/>
    <lineage>
        <taxon>Bacteria</taxon>
        <taxon>Pseudomonadati</taxon>
        <taxon>Verrucomicrobiota</taxon>
        <taxon>Verrucomicrobiia</taxon>
        <taxon>Verrucomicrobiales</taxon>
        <taxon>Verrucomicrobiaceae</taxon>
        <taxon>Prosthecobacter</taxon>
    </lineage>
</organism>
<dbReference type="SUPFAM" id="SSF51306">
    <property type="entry name" value="LexA/Signal peptidase"/>
    <property type="match status" value="1"/>
</dbReference>
<dbReference type="EMBL" id="JACHIG010000010">
    <property type="protein sequence ID" value="MBB5034532.1"/>
    <property type="molecule type" value="Genomic_DNA"/>
</dbReference>
<accession>A0A7W8DLU8</accession>